<reference evidence="1" key="1">
    <citation type="submission" date="2022-03" db="EMBL/GenBank/DDBJ databases">
        <title>Identification of a novel bacterium isolated from mangrove sediments.</title>
        <authorList>
            <person name="Pan X."/>
        </authorList>
    </citation>
    <scope>NUCLEOTIDE SEQUENCE</scope>
    <source>
        <strain evidence="1">B2637</strain>
    </source>
</reference>
<evidence type="ECO:0008006" key="3">
    <source>
        <dbReference type="Google" id="ProtNLM"/>
    </source>
</evidence>
<evidence type="ECO:0000313" key="2">
    <source>
        <dbReference type="Proteomes" id="UP001162802"/>
    </source>
</evidence>
<dbReference type="Proteomes" id="UP001162802">
    <property type="component" value="Unassembled WGS sequence"/>
</dbReference>
<accession>A0ABT0AGX3</accession>
<proteinExistence type="predicted"/>
<keyword evidence="2" id="KW-1185">Reference proteome</keyword>
<comment type="caution">
    <text evidence="1">The sequence shown here is derived from an EMBL/GenBank/DDBJ whole genome shotgun (WGS) entry which is preliminary data.</text>
</comment>
<organism evidence="1 2">
    <name type="scientific">Novosphingobium mangrovi</name>
    <name type="common">ex Hu et al. 2023</name>
    <dbReference type="NCBI Taxonomy" id="2930094"/>
    <lineage>
        <taxon>Bacteria</taxon>
        <taxon>Pseudomonadati</taxon>
        <taxon>Pseudomonadota</taxon>
        <taxon>Alphaproteobacteria</taxon>
        <taxon>Sphingomonadales</taxon>
        <taxon>Sphingomonadaceae</taxon>
        <taxon>Novosphingobium</taxon>
    </lineage>
</organism>
<dbReference type="RefSeq" id="WP_243802392.1">
    <property type="nucleotide sequence ID" value="NZ_JALHAT010000041.1"/>
</dbReference>
<dbReference type="EMBL" id="JALHAT010000041">
    <property type="protein sequence ID" value="MCJ1962441.1"/>
    <property type="molecule type" value="Genomic_DNA"/>
</dbReference>
<gene>
    <name evidence="1" type="ORF">MTR65_17235</name>
</gene>
<evidence type="ECO:0000313" key="1">
    <source>
        <dbReference type="EMBL" id="MCJ1962441.1"/>
    </source>
</evidence>
<sequence>MPHIKDLAQLARHIAAHHGWDAARAFKAYTLDEADGAILSRTGLDLLKVFPALEDPAPALSAALAVSLEKRMAAPVHVVTGSLLVEGAPVLDSHSWVMVGPHVADIALFRLAYSASGPAELSRHVHRVFGEGKALYVDHWSRTKRTGLTYRPEAVLDAQTLNARMAEAYRLIAPES</sequence>
<name>A0ABT0AGX3_9SPHN</name>
<protein>
    <recommendedName>
        <fullName evidence="3">SnoaL-like domain-containing protein</fullName>
    </recommendedName>
</protein>